<evidence type="ECO:0000256" key="1">
    <source>
        <dbReference type="SAM" id="MobiDB-lite"/>
    </source>
</evidence>
<protein>
    <submittedName>
        <fullName evidence="2">Uncharacterized protein</fullName>
    </submittedName>
</protein>
<sequence length="110" mass="12105">MDALSEKAAGRANVQAAQDSVSSRKHSTMQRLSVADELDLAEHVEIEQPTRPKSFRDREQDAKRRLREAIQASGVSYGTGVGLFTMAHHFAQAHAARLIAEGKETAYEGR</sequence>
<evidence type="ECO:0000313" key="3">
    <source>
        <dbReference type="Proteomes" id="UP000472676"/>
    </source>
</evidence>
<keyword evidence="3" id="KW-1185">Reference proteome</keyword>
<dbReference type="EMBL" id="JAAMOW010000001">
    <property type="protein sequence ID" value="NGY03449.1"/>
    <property type="molecule type" value="Genomic_DNA"/>
</dbReference>
<comment type="caution">
    <text evidence="2">The sequence shown here is derived from an EMBL/GenBank/DDBJ whole genome shotgun (WGS) entry which is preliminary data.</text>
</comment>
<accession>A0A6M2BMX7</accession>
<evidence type="ECO:0000313" key="2">
    <source>
        <dbReference type="EMBL" id="NGY03449.1"/>
    </source>
</evidence>
<feature type="region of interest" description="Disordered" evidence="1">
    <location>
        <begin position="1"/>
        <end position="29"/>
    </location>
</feature>
<name>A0A6M2BMX7_9GAMM</name>
<gene>
    <name evidence="2" type="ORF">G7Y85_01585</name>
</gene>
<reference evidence="2 3" key="1">
    <citation type="journal article" date="2014" name="Int. J. Syst. Evol. Microbiol.">
        <title>Solimonas terrae sp. nov., isolated from soil.</title>
        <authorList>
            <person name="Kim S.J."/>
            <person name="Moon J.Y."/>
            <person name="Weon H.Y."/>
            <person name="Ahn J.H."/>
            <person name="Chen W.M."/>
            <person name="Kwon S.W."/>
        </authorList>
    </citation>
    <scope>NUCLEOTIDE SEQUENCE [LARGE SCALE GENOMIC DNA]</scope>
    <source>
        <strain evidence="2 3">KIS83-12</strain>
    </source>
</reference>
<proteinExistence type="predicted"/>
<dbReference type="RefSeq" id="WP_166250866.1">
    <property type="nucleotide sequence ID" value="NZ_JAAMOW010000001.1"/>
</dbReference>
<organism evidence="2 3">
    <name type="scientific">Solimonas terrae</name>
    <dbReference type="NCBI Taxonomy" id="1396819"/>
    <lineage>
        <taxon>Bacteria</taxon>
        <taxon>Pseudomonadati</taxon>
        <taxon>Pseudomonadota</taxon>
        <taxon>Gammaproteobacteria</taxon>
        <taxon>Nevskiales</taxon>
        <taxon>Nevskiaceae</taxon>
        <taxon>Solimonas</taxon>
    </lineage>
</organism>
<dbReference type="AlphaFoldDB" id="A0A6M2BMX7"/>
<dbReference type="Proteomes" id="UP000472676">
    <property type="component" value="Unassembled WGS sequence"/>
</dbReference>